<accession>A0A0A8YFJ0</accession>
<evidence type="ECO:0000313" key="1">
    <source>
        <dbReference type="EMBL" id="JAD24055.1"/>
    </source>
</evidence>
<proteinExistence type="predicted"/>
<protein>
    <submittedName>
        <fullName evidence="1">Uncharacterized protein</fullName>
    </submittedName>
</protein>
<dbReference type="AlphaFoldDB" id="A0A0A8YFJ0"/>
<dbReference type="EMBL" id="GBRH01273840">
    <property type="protein sequence ID" value="JAD24055.1"/>
    <property type="molecule type" value="Transcribed_RNA"/>
</dbReference>
<reference evidence="1" key="2">
    <citation type="journal article" date="2015" name="Data Brief">
        <title>Shoot transcriptome of the giant reed, Arundo donax.</title>
        <authorList>
            <person name="Barrero R.A."/>
            <person name="Guerrero F.D."/>
            <person name="Moolhuijzen P."/>
            <person name="Goolsby J.A."/>
            <person name="Tidwell J."/>
            <person name="Bellgard S.E."/>
            <person name="Bellgard M.I."/>
        </authorList>
    </citation>
    <scope>NUCLEOTIDE SEQUENCE</scope>
    <source>
        <tissue evidence="1">Shoot tissue taken approximately 20 cm above the soil surface</tissue>
    </source>
</reference>
<organism evidence="1">
    <name type="scientific">Arundo donax</name>
    <name type="common">Giant reed</name>
    <name type="synonym">Donax arundinaceus</name>
    <dbReference type="NCBI Taxonomy" id="35708"/>
    <lineage>
        <taxon>Eukaryota</taxon>
        <taxon>Viridiplantae</taxon>
        <taxon>Streptophyta</taxon>
        <taxon>Embryophyta</taxon>
        <taxon>Tracheophyta</taxon>
        <taxon>Spermatophyta</taxon>
        <taxon>Magnoliopsida</taxon>
        <taxon>Liliopsida</taxon>
        <taxon>Poales</taxon>
        <taxon>Poaceae</taxon>
        <taxon>PACMAD clade</taxon>
        <taxon>Arundinoideae</taxon>
        <taxon>Arundineae</taxon>
        <taxon>Arundo</taxon>
    </lineage>
</organism>
<name>A0A0A8YFJ0_ARUDO</name>
<reference evidence="1" key="1">
    <citation type="submission" date="2014-09" db="EMBL/GenBank/DDBJ databases">
        <authorList>
            <person name="Magalhaes I.L.F."/>
            <person name="Oliveira U."/>
            <person name="Santos F.R."/>
            <person name="Vidigal T.H.D.A."/>
            <person name="Brescovit A.D."/>
            <person name="Santos A.J."/>
        </authorList>
    </citation>
    <scope>NUCLEOTIDE SEQUENCE</scope>
    <source>
        <tissue evidence="1">Shoot tissue taken approximately 20 cm above the soil surface</tissue>
    </source>
</reference>
<sequence length="85" mass="9885">MSDFFFWRMAVEPCTDENVEEDMDAHRWSEDARSTCCARTGRELEGARPRRYPRLPLLPPRRAPQLPRRRLALSLLSSRGGSCLH</sequence>